<evidence type="ECO:0000259" key="7">
    <source>
        <dbReference type="Pfam" id="PF02656"/>
    </source>
</evidence>
<proteinExistence type="predicted"/>
<keyword evidence="5 6" id="KW-0472">Membrane</keyword>
<comment type="subcellular location">
    <subcellularLocation>
        <location evidence="1">Cell membrane</location>
        <topology evidence="1">Multi-pass membrane protein</topology>
    </subcellularLocation>
</comment>
<dbReference type="Proteomes" id="UP000266677">
    <property type="component" value="Unassembled WGS sequence"/>
</dbReference>
<dbReference type="PANTHER" id="PTHR34187">
    <property type="entry name" value="FGR18P"/>
    <property type="match status" value="1"/>
</dbReference>
<keyword evidence="4 6" id="KW-1133">Transmembrane helix</keyword>
<keyword evidence="9" id="KW-1185">Reference proteome</keyword>
<sequence>MTTDRTESDPDYRFTLANERTFLAWMRTSLGLLAGGVAVQTLVQPFPEIGLRRALAMSCLLLAVTVAVGAYGHWRRVGTAMRRGDKLPDTVLVPILSIGIAAISVLACVAVLLR</sequence>
<evidence type="ECO:0000313" key="9">
    <source>
        <dbReference type="Proteomes" id="UP000266677"/>
    </source>
</evidence>
<evidence type="ECO:0000256" key="6">
    <source>
        <dbReference type="SAM" id="Phobius"/>
    </source>
</evidence>
<evidence type="ECO:0000256" key="5">
    <source>
        <dbReference type="ARBA" id="ARBA00023136"/>
    </source>
</evidence>
<dbReference type="EMBL" id="QZFU01000019">
    <property type="protein sequence ID" value="RJO74876.1"/>
    <property type="molecule type" value="Genomic_DNA"/>
</dbReference>
<reference evidence="8 9" key="1">
    <citation type="submission" date="2018-09" db="EMBL/GenBank/DDBJ databases">
        <title>YIM PH21274 draft genome.</title>
        <authorList>
            <person name="Miao C."/>
        </authorList>
    </citation>
    <scope>NUCLEOTIDE SEQUENCE [LARGE SCALE GENOMIC DNA]</scope>
    <source>
        <strain evidence="8 9">YIM PH 21724</strain>
    </source>
</reference>
<keyword evidence="2" id="KW-1003">Cell membrane</keyword>
<dbReference type="AlphaFoldDB" id="A0A3A4KLH0"/>
<evidence type="ECO:0000256" key="4">
    <source>
        <dbReference type="ARBA" id="ARBA00022989"/>
    </source>
</evidence>
<feature type="transmembrane region" description="Helical" evidence="6">
    <location>
        <begin position="54"/>
        <end position="71"/>
    </location>
</feature>
<feature type="transmembrane region" description="Helical" evidence="6">
    <location>
        <begin position="91"/>
        <end position="113"/>
    </location>
</feature>
<dbReference type="RefSeq" id="WP_120041636.1">
    <property type="nucleotide sequence ID" value="NZ_QZFU01000019.1"/>
</dbReference>
<keyword evidence="3 6" id="KW-0812">Transmembrane</keyword>
<evidence type="ECO:0000313" key="8">
    <source>
        <dbReference type="EMBL" id="RJO74876.1"/>
    </source>
</evidence>
<evidence type="ECO:0000256" key="2">
    <source>
        <dbReference type="ARBA" id="ARBA00022475"/>
    </source>
</evidence>
<dbReference type="InterPro" id="IPR052053">
    <property type="entry name" value="IM_YidH-like"/>
</dbReference>
<feature type="domain" description="DUF202" evidence="7">
    <location>
        <begin position="13"/>
        <end position="78"/>
    </location>
</feature>
<comment type="caution">
    <text evidence="8">The sequence shown here is derived from an EMBL/GenBank/DDBJ whole genome shotgun (WGS) entry which is preliminary data.</text>
</comment>
<accession>A0A3A4KLH0</accession>
<dbReference type="PANTHER" id="PTHR34187:SF2">
    <property type="entry name" value="DUF202 DOMAIN-CONTAINING PROTEIN"/>
    <property type="match status" value="1"/>
</dbReference>
<dbReference type="GO" id="GO:0005886">
    <property type="term" value="C:plasma membrane"/>
    <property type="evidence" value="ECO:0007669"/>
    <property type="project" value="UniProtKB-SubCell"/>
</dbReference>
<evidence type="ECO:0000256" key="3">
    <source>
        <dbReference type="ARBA" id="ARBA00022692"/>
    </source>
</evidence>
<protein>
    <submittedName>
        <fullName evidence="8">DUF202 domain-containing protein</fullName>
    </submittedName>
</protein>
<gene>
    <name evidence="8" type="ORF">D5S18_15745</name>
</gene>
<name>A0A3A4KLH0_9NOCA</name>
<organism evidence="8 9">
    <name type="scientific">Nocardia panacis</name>
    <dbReference type="NCBI Taxonomy" id="2340916"/>
    <lineage>
        <taxon>Bacteria</taxon>
        <taxon>Bacillati</taxon>
        <taxon>Actinomycetota</taxon>
        <taxon>Actinomycetes</taxon>
        <taxon>Mycobacteriales</taxon>
        <taxon>Nocardiaceae</taxon>
        <taxon>Nocardia</taxon>
    </lineage>
</organism>
<dbReference type="OrthoDB" id="582337at2"/>
<feature type="transmembrane region" description="Helical" evidence="6">
    <location>
        <begin position="22"/>
        <end position="42"/>
    </location>
</feature>
<dbReference type="Pfam" id="PF02656">
    <property type="entry name" value="DUF202"/>
    <property type="match status" value="1"/>
</dbReference>
<dbReference type="InterPro" id="IPR003807">
    <property type="entry name" value="DUF202"/>
</dbReference>
<evidence type="ECO:0000256" key="1">
    <source>
        <dbReference type="ARBA" id="ARBA00004651"/>
    </source>
</evidence>